<dbReference type="GO" id="GO:0005524">
    <property type="term" value="F:ATP binding"/>
    <property type="evidence" value="ECO:0007669"/>
    <property type="project" value="UniProtKB-KW"/>
</dbReference>
<evidence type="ECO:0000259" key="10">
    <source>
        <dbReference type="SMART" id="SM00831"/>
    </source>
</evidence>
<dbReference type="Gene3D" id="3.40.1110.10">
    <property type="entry name" value="Calcium-transporting ATPase, cytoplasmic domain N"/>
    <property type="match status" value="1"/>
</dbReference>
<dbReference type="Pfam" id="PF00690">
    <property type="entry name" value="Cation_ATPase_N"/>
    <property type="match status" value="1"/>
</dbReference>
<gene>
    <name evidence="11" type="ORF">UT11_C0043G0004</name>
</gene>
<dbReference type="PRINTS" id="PR00120">
    <property type="entry name" value="HATPASE"/>
</dbReference>
<keyword evidence="6" id="KW-1278">Translocase</keyword>
<dbReference type="GO" id="GO:0006883">
    <property type="term" value="P:intracellular sodium ion homeostasis"/>
    <property type="evidence" value="ECO:0007669"/>
    <property type="project" value="TreeGrafter"/>
</dbReference>
<feature type="transmembrane region" description="Helical" evidence="9">
    <location>
        <begin position="713"/>
        <end position="733"/>
    </location>
</feature>
<feature type="transmembrane region" description="Helical" evidence="9">
    <location>
        <begin position="754"/>
        <end position="777"/>
    </location>
</feature>
<dbReference type="Pfam" id="PF00122">
    <property type="entry name" value="E1-E2_ATPase"/>
    <property type="match status" value="1"/>
</dbReference>
<dbReference type="InterPro" id="IPR018303">
    <property type="entry name" value="ATPase_P-typ_P_site"/>
</dbReference>
<dbReference type="InterPro" id="IPR023214">
    <property type="entry name" value="HAD_sf"/>
</dbReference>
<dbReference type="InterPro" id="IPR008250">
    <property type="entry name" value="ATPase_P-typ_transduc_dom_A_sf"/>
</dbReference>
<feature type="domain" description="Cation-transporting P-type ATPase N-terminal" evidence="10">
    <location>
        <begin position="4"/>
        <end position="78"/>
    </location>
</feature>
<dbReference type="InterPro" id="IPR044492">
    <property type="entry name" value="P_typ_ATPase_HD_dom"/>
</dbReference>
<feature type="transmembrane region" description="Helical" evidence="9">
    <location>
        <begin position="679"/>
        <end position="701"/>
    </location>
</feature>
<dbReference type="SFLD" id="SFLDG00002">
    <property type="entry name" value="C1.7:_P-type_atpase_like"/>
    <property type="match status" value="1"/>
</dbReference>
<evidence type="ECO:0000256" key="4">
    <source>
        <dbReference type="ARBA" id="ARBA00022741"/>
    </source>
</evidence>
<feature type="transmembrane region" description="Helical" evidence="9">
    <location>
        <begin position="82"/>
        <end position="101"/>
    </location>
</feature>
<dbReference type="GO" id="GO:1902600">
    <property type="term" value="P:proton transmembrane transport"/>
    <property type="evidence" value="ECO:0007669"/>
    <property type="project" value="TreeGrafter"/>
</dbReference>
<dbReference type="GO" id="GO:0036376">
    <property type="term" value="P:sodium ion export across plasma membrane"/>
    <property type="evidence" value="ECO:0007669"/>
    <property type="project" value="TreeGrafter"/>
</dbReference>
<comment type="caution">
    <text evidence="11">The sequence shown here is derived from an EMBL/GenBank/DDBJ whole genome shotgun (WGS) entry which is preliminary data.</text>
</comment>
<protein>
    <submittedName>
        <fullName evidence="11">Calcium-translocating P-type ATPase, PMCA-type</fullName>
    </submittedName>
</protein>
<name>A0A0G0PFA3_9BACT</name>
<dbReference type="Pfam" id="PF00689">
    <property type="entry name" value="Cation_ATPase_C"/>
    <property type="match status" value="1"/>
</dbReference>
<comment type="similarity">
    <text evidence="2">Belongs to the cation transport ATPase (P-type) (TC 3.A.3) family. Type IIA subfamily.</text>
</comment>
<feature type="transmembrane region" description="Helical" evidence="9">
    <location>
        <begin position="852"/>
        <end position="871"/>
    </location>
</feature>
<evidence type="ECO:0000256" key="3">
    <source>
        <dbReference type="ARBA" id="ARBA00022692"/>
    </source>
</evidence>
<dbReference type="SFLD" id="SFLDS00003">
    <property type="entry name" value="Haloacid_Dehalogenase"/>
    <property type="match status" value="1"/>
</dbReference>
<reference evidence="11 12" key="1">
    <citation type="journal article" date="2015" name="Nature">
        <title>rRNA introns, odd ribosomes, and small enigmatic genomes across a large radiation of phyla.</title>
        <authorList>
            <person name="Brown C.T."/>
            <person name="Hug L.A."/>
            <person name="Thomas B.C."/>
            <person name="Sharon I."/>
            <person name="Castelle C.J."/>
            <person name="Singh A."/>
            <person name="Wilkins M.J."/>
            <person name="Williams K.H."/>
            <person name="Banfield J.F."/>
        </authorList>
    </citation>
    <scope>NUCLEOTIDE SEQUENCE [LARGE SCALE GENOMIC DNA]</scope>
</reference>
<evidence type="ECO:0000256" key="7">
    <source>
        <dbReference type="ARBA" id="ARBA00022989"/>
    </source>
</evidence>
<dbReference type="SUPFAM" id="SSF56784">
    <property type="entry name" value="HAD-like"/>
    <property type="match status" value="1"/>
</dbReference>
<evidence type="ECO:0000256" key="6">
    <source>
        <dbReference type="ARBA" id="ARBA00022967"/>
    </source>
</evidence>
<dbReference type="SUPFAM" id="SSF81660">
    <property type="entry name" value="Metal cation-transporting ATPase, ATP-binding domain N"/>
    <property type="match status" value="1"/>
</dbReference>
<dbReference type="PROSITE" id="PS00154">
    <property type="entry name" value="ATPASE_E1_E2"/>
    <property type="match status" value="1"/>
</dbReference>
<evidence type="ECO:0000256" key="2">
    <source>
        <dbReference type="ARBA" id="ARBA00005675"/>
    </source>
</evidence>
<proteinExistence type="inferred from homology"/>
<dbReference type="SMART" id="SM00831">
    <property type="entry name" value="Cation_ATPase_N"/>
    <property type="match status" value="1"/>
</dbReference>
<dbReference type="PANTHER" id="PTHR43294">
    <property type="entry name" value="SODIUM/POTASSIUM-TRANSPORTING ATPASE SUBUNIT ALPHA"/>
    <property type="match status" value="1"/>
</dbReference>
<dbReference type="InterPro" id="IPR059000">
    <property type="entry name" value="ATPase_P-type_domA"/>
</dbReference>
<dbReference type="Gene3D" id="1.20.1110.10">
    <property type="entry name" value="Calcium-transporting ATPase, transmembrane domain"/>
    <property type="match status" value="1"/>
</dbReference>
<dbReference type="InterPro" id="IPR006068">
    <property type="entry name" value="ATPase_P-typ_cation-transptr_C"/>
</dbReference>
<dbReference type="SUPFAM" id="SSF81665">
    <property type="entry name" value="Calcium ATPase, transmembrane domain M"/>
    <property type="match status" value="1"/>
</dbReference>
<evidence type="ECO:0000256" key="1">
    <source>
        <dbReference type="ARBA" id="ARBA00004141"/>
    </source>
</evidence>
<evidence type="ECO:0000313" key="12">
    <source>
        <dbReference type="Proteomes" id="UP000033934"/>
    </source>
</evidence>
<dbReference type="EMBL" id="LBVO01000043">
    <property type="protein sequence ID" value="KKQ87966.1"/>
    <property type="molecule type" value="Genomic_DNA"/>
</dbReference>
<feature type="transmembrane region" description="Helical" evidence="9">
    <location>
        <begin position="822"/>
        <end position="840"/>
    </location>
</feature>
<dbReference type="InterPro" id="IPR036412">
    <property type="entry name" value="HAD-like_sf"/>
</dbReference>
<comment type="subcellular location">
    <subcellularLocation>
        <location evidence="1">Membrane</location>
        <topology evidence="1">Multi-pass membrane protein</topology>
    </subcellularLocation>
</comment>
<dbReference type="Gene3D" id="3.40.50.1000">
    <property type="entry name" value="HAD superfamily/HAD-like"/>
    <property type="match status" value="1"/>
</dbReference>
<dbReference type="PRINTS" id="PR00119">
    <property type="entry name" value="CATATPASE"/>
</dbReference>
<dbReference type="Gene3D" id="2.70.150.10">
    <property type="entry name" value="Calcium-transporting ATPase, cytoplasmic transduction domain A"/>
    <property type="match status" value="1"/>
</dbReference>
<dbReference type="SFLD" id="SFLDF00027">
    <property type="entry name" value="p-type_atpase"/>
    <property type="match status" value="1"/>
</dbReference>
<dbReference type="Pfam" id="PF13246">
    <property type="entry name" value="Cation_ATPase"/>
    <property type="match status" value="1"/>
</dbReference>
<feature type="transmembrane region" description="Helical" evidence="9">
    <location>
        <begin position="275"/>
        <end position="296"/>
    </location>
</feature>
<evidence type="ECO:0000313" key="11">
    <source>
        <dbReference type="EMBL" id="KKQ87966.1"/>
    </source>
</evidence>
<dbReference type="GO" id="GO:0030007">
    <property type="term" value="P:intracellular potassium ion homeostasis"/>
    <property type="evidence" value="ECO:0007669"/>
    <property type="project" value="TreeGrafter"/>
</dbReference>
<feature type="transmembrane region" description="Helical" evidence="9">
    <location>
        <begin position="245"/>
        <end position="263"/>
    </location>
</feature>
<dbReference type="PANTHER" id="PTHR43294:SF20">
    <property type="entry name" value="P-TYPE ATPASE"/>
    <property type="match status" value="1"/>
</dbReference>
<organism evidence="11 12">
    <name type="scientific">Berkelbacteria bacterium GW2011_GWA2_38_9</name>
    <dbReference type="NCBI Taxonomy" id="1618334"/>
    <lineage>
        <taxon>Bacteria</taxon>
        <taxon>Candidatus Berkelbacteria</taxon>
    </lineage>
</organism>
<keyword evidence="8 9" id="KW-0472">Membrane</keyword>
<keyword evidence="4" id="KW-0547">Nucleotide-binding</keyword>
<evidence type="ECO:0000256" key="5">
    <source>
        <dbReference type="ARBA" id="ARBA00022840"/>
    </source>
</evidence>
<feature type="transmembrane region" description="Helical" evidence="9">
    <location>
        <begin position="58"/>
        <end position="76"/>
    </location>
</feature>
<dbReference type="GO" id="GO:1990573">
    <property type="term" value="P:potassium ion import across plasma membrane"/>
    <property type="evidence" value="ECO:0007669"/>
    <property type="project" value="TreeGrafter"/>
</dbReference>
<dbReference type="Proteomes" id="UP000033934">
    <property type="component" value="Unassembled WGS sequence"/>
</dbReference>
<dbReference type="InterPro" id="IPR004014">
    <property type="entry name" value="ATPase_P-typ_cation-transptr_N"/>
</dbReference>
<dbReference type="NCBIfam" id="TIGR01494">
    <property type="entry name" value="ATPase_P-type"/>
    <property type="match status" value="2"/>
</dbReference>
<keyword evidence="3 9" id="KW-0812">Transmembrane</keyword>
<dbReference type="GO" id="GO:0005886">
    <property type="term" value="C:plasma membrane"/>
    <property type="evidence" value="ECO:0007669"/>
    <property type="project" value="TreeGrafter"/>
</dbReference>
<dbReference type="InterPro" id="IPR023299">
    <property type="entry name" value="ATPase_P-typ_cyto_dom_N"/>
</dbReference>
<feature type="transmembrane region" description="Helical" evidence="9">
    <location>
        <begin position="783"/>
        <end position="802"/>
    </location>
</feature>
<dbReference type="InterPro" id="IPR050510">
    <property type="entry name" value="Cation_transp_ATPase_P-type"/>
</dbReference>
<evidence type="ECO:0000256" key="8">
    <source>
        <dbReference type="ARBA" id="ARBA00023136"/>
    </source>
</evidence>
<dbReference type="GO" id="GO:0005391">
    <property type="term" value="F:P-type sodium:potassium-exchanging transporter activity"/>
    <property type="evidence" value="ECO:0007669"/>
    <property type="project" value="TreeGrafter"/>
</dbReference>
<sequence length="884" mass="97411">MPKDFYQQSTSEVQDYFKVSQEVGLSLAEVSELTQKYGFNQLPETPPPSVIVCFIKQFTSPLVYLLFIAAIISTFLHEFVDVAVIIFALLVNAIIGAFQELKAERIMREIKNLATPQAKVKRDGQITTVEAKNLVPGDVVILESGLRVPADGRITKSYLLEINESAFTGESMPVGKVIDLINFDTPVSQRNNMAYLGTTVIRGRGEMIVTATGLNSQTGQLSQTIEQIKKPTTPLFLQIAQFSKIVLWVVLSVSLLIFIIGLIQHHTLAAFNSAVTLAVSAIPEGLPAMITITLALGVHKMAREKAVVQNLSTIDTLGSINTLISDKTGTLTLNQFSVIAVMLFSKNKFSTFEVDKITPFQIGLKDLLETAVLANDAASSDPKVLTYDDPIEVALNNLAEQFHENRQVFIKRQPRVFELPFESKYRYMATFHRADAVRTKVFLKGAPDTVLKICHYLRDHHSKTKLTATLQRKILDEVKIHHEKAEKVLAFASCVFSTSELQNTKWDHHKIRQLIASKMEFLGAISLSDPVRVEASSSIQALQKAGINIIMATGDHPSVAKAVAGQVGLELNVGNNENLENRLAYKELKKSSIFAQVAPNIKLEMVKVLQKNDKVVAMTGDGVNDAPALRQSDVGIAMGQSGTDLTKEAADLVLLDDDISTITQAVQSGRVIIANIQRIISYLIATNLSEVFVVTVGILIWGLGARPILPTQILWINLITDGIAVLPLALEPAHRLIMQLPPRPKNAPLLSSKNWRTIALAAITICVISIGTFAWVYTTSGDLVKAQTMTFTILVFAQLFNLLNSRSDTYSIFSKQLVPNILIWYSVIASIVIQICVLILPPIRSFLHLETLSLIEIISALIISSLVLWIVEINKLILNRTPSK</sequence>
<dbReference type="SUPFAM" id="SSF81653">
    <property type="entry name" value="Calcium ATPase, transduction domain A"/>
    <property type="match status" value="1"/>
</dbReference>
<evidence type="ECO:0000256" key="9">
    <source>
        <dbReference type="SAM" id="Phobius"/>
    </source>
</evidence>
<dbReference type="AlphaFoldDB" id="A0A0G0PFA3"/>
<accession>A0A0G0PFA3</accession>
<keyword evidence="7 9" id="KW-1133">Transmembrane helix</keyword>
<dbReference type="InterPro" id="IPR001757">
    <property type="entry name" value="P_typ_ATPase"/>
</dbReference>
<dbReference type="InterPro" id="IPR023298">
    <property type="entry name" value="ATPase_P-typ_TM_dom_sf"/>
</dbReference>
<dbReference type="GO" id="GO:0016887">
    <property type="term" value="F:ATP hydrolysis activity"/>
    <property type="evidence" value="ECO:0007669"/>
    <property type="project" value="InterPro"/>
</dbReference>
<keyword evidence="5" id="KW-0067">ATP-binding</keyword>